<gene>
    <name evidence="1" type="ORF">V6N11_018194</name>
</gene>
<evidence type="ECO:0000313" key="2">
    <source>
        <dbReference type="Proteomes" id="UP001396334"/>
    </source>
</evidence>
<name>A0ABR2T7K3_9ROSI</name>
<accession>A0ABR2T7K3</accession>
<dbReference type="EMBL" id="JBBPBN010000008">
    <property type="protein sequence ID" value="KAK9033157.1"/>
    <property type="molecule type" value="Genomic_DNA"/>
</dbReference>
<dbReference type="Proteomes" id="UP001396334">
    <property type="component" value="Unassembled WGS sequence"/>
</dbReference>
<reference evidence="1 2" key="1">
    <citation type="journal article" date="2024" name="G3 (Bethesda)">
        <title>Genome assembly of Hibiscus sabdariffa L. provides insights into metabolisms of medicinal natural products.</title>
        <authorList>
            <person name="Kim T."/>
        </authorList>
    </citation>
    <scope>NUCLEOTIDE SEQUENCE [LARGE SCALE GENOMIC DNA]</scope>
    <source>
        <strain evidence="1">TK-2024</strain>
        <tissue evidence="1">Old leaves</tissue>
    </source>
</reference>
<proteinExistence type="predicted"/>
<organism evidence="1 2">
    <name type="scientific">Hibiscus sabdariffa</name>
    <name type="common">roselle</name>
    <dbReference type="NCBI Taxonomy" id="183260"/>
    <lineage>
        <taxon>Eukaryota</taxon>
        <taxon>Viridiplantae</taxon>
        <taxon>Streptophyta</taxon>
        <taxon>Embryophyta</taxon>
        <taxon>Tracheophyta</taxon>
        <taxon>Spermatophyta</taxon>
        <taxon>Magnoliopsida</taxon>
        <taxon>eudicotyledons</taxon>
        <taxon>Gunneridae</taxon>
        <taxon>Pentapetalae</taxon>
        <taxon>rosids</taxon>
        <taxon>malvids</taxon>
        <taxon>Malvales</taxon>
        <taxon>Malvaceae</taxon>
        <taxon>Malvoideae</taxon>
        <taxon>Hibiscus</taxon>
    </lineage>
</organism>
<protein>
    <submittedName>
        <fullName evidence="1">Uncharacterized protein</fullName>
    </submittedName>
</protein>
<evidence type="ECO:0000313" key="1">
    <source>
        <dbReference type="EMBL" id="KAK9033157.1"/>
    </source>
</evidence>
<comment type="caution">
    <text evidence="1">The sequence shown here is derived from an EMBL/GenBank/DDBJ whole genome shotgun (WGS) entry which is preliminary data.</text>
</comment>
<sequence length="82" mass="8936">MVEVVVSSTKQQSRCLELKPRCGREMGSTNLLAALQGSAPVGTASGRWGQIQWTMVVTTKAAVHATTVDEIERVMKEEGEKF</sequence>
<keyword evidence="2" id="KW-1185">Reference proteome</keyword>